<keyword evidence="4" id="KW-0067">ATP-binding</keyword>
<dbReference type="GO" id="GO:0004386">
    <property type="term" value="F:helicase activity"/>
    <property type="evidence" value="ECO:0007669"/>
    <property type="project" value="UniProtKB-KW"/>
</dbReference>
<dbReference type="Pfam" id="PF00270">
    <property type="entry name" value="DEAD"/>
    <property type="match status" value="1"/>
</dbReference>
<dbReference type="SMART" id="SM00487">
    <property type="entry name" value="DEXDc"/>
    <property type="match status" value="1"/>
</dbReference>
<gene>
    <name evidence="8" type="ORF">H1P_2300007</name>
</gene>
<dbReference type="GO" id="GO:0005524">
    <property type="term" value="F:ATP binding"/>
    <property type="evidence" value="ECO:0007669"/>
    <property type="project" value="UniProtKB-KW"/>
</dbReference>
<dbReference type="GO" id="GO:0003676">
    <property type="term" value="F:nucleic acid binding"/>
    <property type="evidence" value="ECO:0007669"/>
    <property type="project" value="InterPro"/>
</dbReference>
<dbReference type="InterPro" id="IPR011545">
    <property type="entry name" value="DEAD/DEAH_box_helicase_dom"/>
</dbReference>
<accession>A0A563VRG5</accession>
<dbReference type="InterPro" id="IPR054712">
    <property type="entry name" value="Cas3-like_dom"/>
</dbReference>
<evidence type="ECO:0000313" key="9">
    <source>
        <dbReference type="Proteomes" id="UP000320055"/>
    </source>
</evidence>
<dbReference type="GO" id="GO:0016787">
    <property type="term" value="F:hydrolase activity"/>
    <property type="evidence" value="ECO:0007669"/>
    <property type="project" value="UniProtKB-KW"/>
</dbReference>
<dbReference type="InterPro" id="IPR006474">
    <property type="entry name" value="Helicase_Cas3_CRISPR-ass_core"/>
</dbReference>
<keyword evidence="3 8" id="KW-0347">Helicase</keyword>
<name>A0A563VRG5_9CYAN</name>
<evidence type="ECO:0000256" key="2">
    <source>
        <dbReference type="ARBA" id="ARBA00022801"/>
    </source>
</evidence>
<dbReference type="Gene3D" id="3.40.50.300">
    <property type="entry name" value="P-loop containing nucleotide triphosphate hydrolases"/>
    <property type="match status" value="2"/>
</dbReference>
<sequence length="924" mass="108503">MSKSNYRKRLFNFGRVFFPGDKSKIIPDEIRFQPLGNHVGNVKRLAKLWDLEDEESRSRIIRGIELHDMAKPQTFKLLANTNKKGKFQKYIYSFSGHRFSAKDIKYRKLAEENNSEYQQSWVETLAIGHHKYSVRELTEDIYHLKKNPEYENILEKEPLAYAKELYILEMCDQIEAELACYVCGDEQHGDERTFMEYSLKQDEGNRNKEINIYYLDPYPFEEPEIKLKFNYWSWCLSNLLEKEKNNLHKLYNDEKYQALGKKLDSLIKKWWKDLDVNPKISTKQAIIKPYPSQQENIDIQNKDCKYWYRKLTEPIDDKTSSEKIFIPNSMQEEVFNKITNEEHPACIVKAPTGKGKLEAILFPALVKNLRLISPLPAKSLLQDHQQRIEKYLKRFSQLYPQREFSLVIDTGSEMKRYVYINGNKEKSRVSNPRRHLYKGDIILTTLDKFLYRYFSFGEPNKNFVFSLRINGKIDNRETLICFDEAHSYENLAFTNFKSLIDSLYEVGRSLVLMTATMPKEIVEQFDYLADDIIDYVDNPENAAKLNLSQHHRSFKWISDITRDQENPKEFQTNFTKIILEQWQAKPNIKIIAVVETVQDAAAIYQNVKEQLNLDTKIEDNYLFLYHGRIAEQLRPEIYQKLKERDSQNKKYILITTSAIEVGCDLNSETLISQICPPENLIQRVGRCNRNGKVKDAKVIVVGDRISAYINTLDELGWDKYQQALKKLTTFETDRILDCIYRQQHIDDYRAVELFSMLHDYVYSADLTCEPIHRKGLIPTRSWTPSVTLVYDDGTCGENLNKMPKITVGIDRLIIKSDKSNLYAGIDVYERYYDIETYQWKTKDLSWGLAYQKNILVKINNSESGAFFGEENKKEYPYNRELGFVDLPGVFIAISSKETENRLLYQTGEHKAIIHYVKPLTDSKN</sequence>
<dbReference type="InterPro" id="IPR014001">
    <property type="entry name" value="Helicase_ATP-bd"/>
</dbReference>
<evidence type="ECO:0000259" key="6">
    <source>
        <dbReference type="PROSITE" id="PS51192"/>
    </source>
</evidence>
<feature type="domain" description="Helicase ATP-binding" evidence="6">
    <location>
        <begin position="337"/>
        <end position="535"/>
    </location>
</feature>
<keyword evidence="2" id="KW-0378">Hydrolase</keyword>
<dbReference type="PROSITE" id="PS51192">
    <property type="entry name" value="HELICASE_ATP_BIND_1"/>
    <property type="match status" value="1"/>
</dbReference>
<dbReference type="PROSITE" id="PS51194">
    <property type="entry name" value="HELICASE_CTER"/>
    <property type="match status" value="1"/>
</dbReference>
<keyword evidence="5" id="KW-0051">Antiviral defense</keyword>
<dbReference type="EMBL" id="CAACVJ010000147">
    <property type="protein sequence ID" value="VEP14001.1"/>
    <property type="molecule type" value="Genomic_DNA"/>
</dbReference>
<evidence type="ECO:0000256" key="5">
    <source>
        <dbReference type="ARBA" id="ARBA00023118"/>
    </source>
</evidence>
<dbReference type="SUPFAM" id="SSF52540">
    <property type="entry name" value="P-loop containing nucleoside triphosphate hydrolases"/>
    <property type="match status" value="1"/>
</dbReference>
<evidence type="ECO:0000256" key="1">
    <source>
        <dbReference type="ARBA" id="ARBA00022741"/>
    </source>
</evidence>
<dbReference type="Proteomes" id="UP000320055">
    <property type="component" value="Unassembled WGS sequence"/>
</dbReference>
<reference evidence="8 9" key="1">
    <citation type="submission" date="2019-01" db="EMBL/GenBank/DDBJ databases">
        <authorList>
            <person name="Brito A."/>
        </authorList>
    </citation>
    <scope>NUCLEOTIDE SEQUENCE [LARGE SCALE GENOMIC DNA]</scope>
    <source>
        <strain evidence="8">1</strain>
    </source>
</reference>
<dbReference type="OrthoDB" id="9810236at2"/>
<keyword evidence="9" id="KW-1185">Reference proteome</keyword>
<evidence type="ECO:0000259" key="7">
    <source>
        <dbReference type="PROSITE" id="PS51194"/>
    </source>
</evidence>
<dbReference type="AlphaFoldDB" id="A0A563VRG5"/>
<feature type="domain" description="Helicase C-terminal" evidence="7">
    <location>
        <begin position="573"/>
        <end position="735"/>
    </location>
</feature>
<dbReference type="Pfam" id="PF22590">
    <property type="entry name" value="Cas3-like_C_2"/>
    <property type="match status" value="1"/>
</dbReference>
<keyword evidence="1" id="KW-0547">Nucleotide-binding</keyword>
<organism evidence="8 9">
    <name type="scientific">Hyella patelloides LEGE 07179</name>
    <dbReference type="NCBI Taxonomy" id="945734"/>
    <lineage>
        <taxon>Bacteria</taxon>
        <taxon>Bacillati</taxon>
        <taxon>Cyanobacteriota</taxon>
        <taxon>Cyanophyceae</taxon>
        <taxon>Pleurocapsales</taxon>
        <taxon>Hyellaceae</taxon>
        <taxon>Hyella</taxon>
    </lineage>
</organism>
<dbReference type="RefSeq" id="WP_144872232.1">
    <property type="nucleotide sequence ID" value="NZ_LR213975.1"/>
</dbReference>
<dbReference type="PANTHER" id="PTHR24031">
    <property type="entry name" value="RNA HELICASE"/>
    <property type="match status" value="1"/>
</dbReference>
<dbReference type="InterPro" id="IPR001650">
    <property type="entry name" value="Helicase_C-like"/>
</dbReference>
<evidence type="ECO:0000313" key="8">
    <source>
        <dbReference type="EMBL" id="VEP14001.1"/>
    </source>
</evidence>
<dbReference type="GO" id="GO:0051607">
    <property type="term" value="P:defense response to virus"/>
    <property type="evidence" value="ECO:0007669"/>
    <property type="project" value="UniProtKB-KW"/>
</dbReference>
<proteinExistence type="predicted"/>
<dbReference type="InterPro" id="IPR027417">
    <property type="entry name" value="P-loop_NTPase"/>
</dbReference>
<evidence type="ECO:0000256" key="4">
    <source>
        <dbReference type="ARBA" id="ARBA00022840"/>
    </source>
</evidence>
<protein>
    <submittedName>
        <fullName evidence="8">Putative ATP-dependent RNA helicase</fullName>
    </submittedName>
</protein>
<dbReference type="NCBIfam" id="TIGR01587">
    <property type="entry name" value="cas3_core"/>
    <property type="match status" value="1"/>
</dbReference>
<evidence type="ECO:0000256" key="3">
    <source>
        <dbReference type="ARBA" id="ARBA00022806"/>
    </source>
</evidence>